<dbReference type="GeneID" id="7823000"/>
<name>I7MKK7_TETTS</name>
<dbReference type="InParanoid" id="I7MKK7"/>
<evidence type="ECO:0000256" key="1">
    <source>
        <dbReference type="SAM" id="Phobius"/>
    </source>
</evidence>
<evidence type="ECO:0000313" key="2">
    <source>
        <dbReference type="EMBL" id="EAR99468.2"/>
    </source>
</evidence>
<feature type="transmembrane region" description="Helical" evidence="1">
    <location>
        <begin position="122"/>
        <end position="143"/>
    </location>
</feature>
<organism evidence="2 3">
    <name type="scientific">Tetrahymena thermophila (strain SB210)</name>
    <dbReference type="NCBI Taxonomy" id="312017"/>
    <lineage>
        <taxon>Eukaryota</taxon>
        <taxon>Sar</taxon>
        <taxon>Alveolata</taxon>
        <taxon>Ciliophora</taxon>
        <taxon>Intramacronucleata</taxon>
        <taxon>Oligohymenophorea</taxon>
        <taxon>Hymenostomatida</taxon>
        <taxon>Tetrahymenina</taxon>
        <taxon>Tetrahymenidae</taxon>
        <taxon>Tetrahymena</taxon>
    </lineage>
</organism>
<dbReference type="KEGG" id="tet:TTHERM_00136320"/>
<dbReference type="AlphaFoldDB" id="I7MKK7"/>
<accession>I7MKK7</accession>
<protein>
    <submittedName>
        <fullName evidence="2">Transmembrane protein, putative</fullName>
    </submittedName>
</protein>
<dbReference type="Proteomes" id="UP000009168">
    <property type="component" value="Unassembled WGS sequence"/>
</dbReference>
<dbReference type="RefSeq" id="XP_001019713.2">
    <property type="nucleotide sequence ID" value="XM_001019713.2"/>
</dbReference>
<dbReference type="EMBL" id="GG662639">
    <property type="protein sequence ID" value="EAR99468.2"/>
    <property type="molecule type" value="Genomic_DNA"/>
</dbReference>
<keyword evidence="1" id="KW-0472">Membrane</keyword>
<gene>
    <name evidence="2" type="ORF">TTHERM_00136320</name>
</gene>
<keyword evidence="3" id="KW-1185">Reference proteome</keyword>
<feature type="transmembrane region" description="Helical" evidence="1">
    <location>
        <begin position="155"/>
        <end position="175"/>
    </location>
</feature>
<proteinExistence type="predicted"/>
<reference evidence="3" key="1">
    <citation type="journal article" date="2006" name="PLoS Biol.">
        <title>Macronuclear genome sequence of the ciliate Tetrahymena thermophila, a model eukaryote.</title>
        <authorList>
            <person name="Eisen J.A."/>
            <person name="Coyne R.S."/>
            <person name="Wu M."/>
            <person name="Wu D."/>
            <person name="Thiagarajan M."/>
            <person name="Wortman J.R."/>
            <person name="Badger J.H."/>
            <person name="Ren Q."/>
            <person name="Amedeo P."/>
            <person name="Jones K.M."/>
            <person name="Tallon L.J."/>
            <person name="Delcher A.L."/>
            <person name="Salzberg S.L."/>
            <person name="Silva J.C."/>
            <person name="Haas B.J."/>
            <person name="Majoros W.H."/>
            <person name="Farzad M."/>
            <person name="Carlton J.M."/>
            <person name="Smith R.K. Jr."/>
            <person name="Garg J."/>
            <person name="Pearlman R.E."/>
            <person name="Karrer K.M."/>
            <person name="Sun L."/>
            <person name="Manning G."/>
            <person name="Elde N.C."/>
            <person name="Turkewitz A.P."/>
            <person name="Asai D.J."/>
            <person name="Wilkes D.E."/>
            <person name="Wang Y."/>
            <person name="Cai H."/>
            <person name="Collins K."/>
            <person name="Stewart B.A."/>
            <person name="Lee S.R."/>
            <person name="Wilamowska K."/>
            <person name="Weinberg Z."/>
            <person name="Ruzzo W.L."/>
            <person name="Wloga D."/>
            <person name="Gaertig J."/>
            <person name="Frankel J."/>
            <person name="Tsao C.-C."/>
            <person name="Gorovsky M.A."/>
            <person name="Keeling P.J."/>
            <person name="Waller R.F."/>
            <person name="Patron N.J."/>
            <person name="Cherry J.M."/>
            <person name="Stover N.A."/>
            <person name="Krieger C.J."/>
            <person name="del Toro C."/>
            <person name="Ryder H.F."/>
            <person name="Williamson S.C."/>
            <person name="Barbeau R.A."/>
            <person name="Hamilton E.P."/>
            <person name="Orias E."/>
        </authorList>
    </citation>
    <scope>NUCLEOTIDE SEQUENCE [LARGE SCALE GENOMIC DNA]</scope>
    <source>
        <strain evidence="3">SB210</strain>
    </source>
</reference>
<keyword evidence="1 2" id="KW-0812">Transmembrane</keyword>
<sequence length="1267" mass="148657">MHLNKQLFTRIYLEKNNQKITKLLTMVYYFQQITLPLQNFSYLIKKNIVQSLFLINKHQNLQMKTQIKFQKSTSSLLSCKQPKQTYQQAYTYKLLFKTKCFFQLNFSKQDRTMRKLIEINEIFFSIFEAMPMAVLQFINNYMLNQWTKSDGSLNWFIILSFVSSAGSVLYNIFILSHWMFDSEIKSFFDLLTCMMDSQKGRKEEKVKKVFSFFDIPQKVLITSQSQLQKMALLKPDRFSRIKQLHIHLPKNKNSFDILLIDMHTILQNLINQKIKLACFSLNLSECNMTSEQRYELTQQVRKIKAESKYLNLRQTTGEAQCNLCDSIVERALNMSINSNFFYFAEDFTLYRVCKLQKMNEIDNFLNLHKIKMLKLEEAIFKSKFYVNIQEEQQYSPQCLNDLLAEKEESIVQIQIKLSGSTQNYNFIDGYTLKFPLYLDQFFYLQVNSPDQINFSSLTNILLNNLKQNSYSNGVIVNANFQFNQSASLVDILKYFMSLYKFEQKCEDQNYLVEDEIFSKNLIDYEDQELISPNQQENDMVIIECNQSIYNQTQPPKVSVLQSMMVKEDAINQMGVSNLNNQILFQIIKIDDCILIGCSKALFNQEDFLSYLISEEGNYSCLFLFLDFEIPQEFLLKLQAQLQEYFRQMNNLRHLHLIIGESGSFYIDLQLHFTFIENVMIYQNELFQFKFTDHKTEKDSLQSTKQVNIYTYADLVSDDIDKHINSICNNEYAQQVLINAKKGLNANKNLIQKDLENILSQNNLDYEEQVDNKFQTRSFSFNSVQVCLPLELPPLSAKLLPQALKQMNMIQKISIYDNIGIDIQDFIQQNSQSLQYLKVLNSKIERCNCGLKHQSKTQQEQKNLCGSSQKMMTISRIIYRINTIQIIDIEMLKVLKYLNITQSQMYLSSDYQHFVNSLQSLSSKLQVVKLGFQSCNIWFNSSITDFLCNSFILQTFQINAVSSYKLIGLDCILKGLSFNFLISNIGIKINSNQITQKDMDLIDELLQKRKAKGSLKSFKFSLKKSIKTSSNNSLNNKQYLDFYNKMMCNLMQIIGINKISLSFKNFNANINQVDLPYLSPLLFQKNYKTMKININGNTNQYILSQQILQQFQQEAKKDQQEFNCLSFKSDYIGKQIARNNIFEAVFNLDTKKKILTIPYDILDNKQQNTLIKGQYIFLKIESDLNLDLISMISFENSLSQLILDFSQNIYLLFEDILNLMNKLVKENQNIKYLCIKKPNQLLSSSQIYQIKQLFKSFQHFQPKKFLLN</sequence>
<keyword evidence="1" id="KW-1133">Transmembrane helix</keyword>
<evidence type="ECO:0000313" key="3">
    <source>
        <dbReference type="Proteomes" id="UP000009168"/>
    </source>
</evidence>